<gene>
    <name evidence="1" type="ORF">F0254_20155</name>
</gene>
<reference evidence="1 2" key="1">
    <citation type="submission" date="2019-09" db="EMBL/GenBank/DDBJ databases">
        <title>Draft genome sequencing and comparative genomics of hatchery-associated Vibrios.</title>
        <authorList>
            <person name="Kehlet-Delgado H."/>
            <person name="Mueller R.S."/>
        </authorList>
    </citation>
    <scope>NUCLEOTIDE SEQUENCE [LARGE SCALE GENOMIC DNA]</scope>
    <source>
        <strain evidence="1 2">081416A</strain>
    </source>
</reference>
<proteinExistence type="predicted"/>
<comment type="caution">
    <text evidence="1">The sequence shown here is derived from an EMBL/GenBank/DDBJ whole genome shotgun (WGS) entry which is preliminary data.</text>
</comment>
<evidence type="ECO:0000313" key="2">
    <source>
        <dbReference type="Proteomes" id="UP000532247"/>
    </source>
</evidence>
<name>A0A7Y4B6H2_VIBAL</name>
<protein>
    <submittedName>
        <fullName evidence="1">Uncharacterized protein</fullName>
    </submittedName>
</protein>
<dbReference type="AlphaFoldDB" id="A0A7Y4B6H2"/>
<sequence length="245" mass="27648">MNLYERIAHTHLRQWGLPCENVSLMVEQGKITFEGKICSKTVIRCAQLAAFKSKSNEREFVQYINRLHKQGAVWFIENTGAKEGLKISLNGVGRNESSIIVRTANEIQQIAHQCQETIGLVISGVFEAYKKYQNVSLLKLKRTLNYEIRVISELDNYSDVSDWDEDVFFALVESITAKQRGIFSLKVQIVLKATNIVLSEVVQSGCILDVNGISQQCNIGFERKLVRDAILLARKRSSSDLALHG</sequence>
<accession>A0A7Y4B6H2</accession>
<dbReference type="Proteomes" id="UP000532247">
    <property type="component" value="Unassembled WGS sequence"/>
</dbReference>
<evidence type="ECO:0000313" key="1">
    <source>
        <dbReference type="EMBL" id="NOI11151.1"/>
    </source>
</evidence>
<dbReference type="RefSeq" id="WP_031831038.1">
    <property type="nucleotide sequence ID" value="NZ_VTYF01000015.1"/>
</dbReference>
<dbReference type="EMBL" id="VTYF01000015">
    <property type="protein sequence ID" value="NOI11151.1"/>
    <property type="molecule type" value="Genomic_DNA"/>
</dbReference>
<organism evidence="1 2">
    <name type="scientific">Vibrio alginolyticus</name>
    <dbReference type="NCBI Taxonomy" id="663"/>
    <lineage>
        <taxon>Bacteria</taxon>
        <taxon>Pseudomonadati</taxon>
        <taxon>Pseudomonadota</taxon>
        <taxon>Gammaproteobacteria</taxon>
        <taxon>Vibrionales</taxon>
        <taxon>Vibrionaceae</taxon>
        <taxon>Vibrio</taxon>
    </lineage>
</organism>